<feature type="transmembrane region" description="Helical" evidence="2">
    <location>
        <begin position="69"/>
        <end position="87"/>
    </location>
</feature>
<dbReference type="OrthoDB" id="2692159at2"/>
<sequence length="344" mass="38896">MQAIVREIQAIVTIDQAVVVEIQALLVNFQAIDHNHFFKPFSSCMSSSFFVQNIGKHKKRVDEDMRRRIGGSLFSLALILFLAGISFEEDFWTKAPGDRSPLQQSQDESPDSAESYDHDNPRVSPIDLAKEQKEGKTTESTVDKTAQPSFIHENGLSILMIQDVEKTKAHLHFVTYQPEEHAVYVSTMKDYDAQIETKKMVEKLESDLNYPLDYYIRMDKSAMKNISKDVMENAFVQQTLEKHEDQVVGDSKESLNLGSLVKDMSQLSIGTLMSLNKLVTSLSQKVETNLSVAEVLSLRSKYGVDAFLEPLEVKRGLEFRDSVPVMKEERAEDSRTVSEMMGGL</sequence>
<name>A0A0A5FXT2_9BACI</name>
<dbReference type="AlphaFoldDB" id="A0A0A5FXT2"/>
<keyword evidence="2" id="KW-0812">Transmembrane</keyword>
<feature type="compositionally biased region" description="Polar residues" evidence="1">
    <location>
        <begin position="138"/>
        <end position="147"/>
    </location>
</feature>
<dbReference type="eggNOG" id="ENOG5032IQS">
    <property type="taxonomic scope" value="Bacteria"/>
</dbReference>
<dbReference type="Proteomes" id="UP000030403">
    <property type="component" value="Unassembled WGS sequence"/>
</dbReference>
<evidence type="ECO:0000313" key="3">
    <source>
        <dbReference type="EMBL" id="KGX83625.1"/>
    </source>
</evidence>
<keyword evidence="4" id="KW-1185">Reference proteome</keyword>
<evidence type="ECO:0000256" key="1">
    <source>
        <dbReference type="SAM" id="MobiDB-lite"/>
    </source>
</evidence>
<comment type="caution">
    <text evidence="3">The sequence shown here is derived from an EMBL/GenBank/DDBJ whole genome shotgun (WGS) entry which is preliminary data.</text>
</comment>
<keyword evidence="2" id="KW-1133">Transmembrane helix</keyword>
<dbReference type="RefSeq" id="WP_027445445.1">
    <property type="nucleotide sequence ID" value="NZ_AULJ01000008.1"/>
</dbReference>
<dbReference type="STRING" id="1385511.GCA_000425225_00867"/>
<protein>
    <submittedName>
        <fullName evidence="3">Uncharacterized protein</fullName>
    </submittedName>
</protein>
<gene>
    <name evidence="3" type="ORF">N783_11345</name>
</gene>
<accession>A0A0A5FXT2</accession>
<evidence type="ECO:0000313" key="4">
    <source>
        <dbReference type="Proteomes" id="UP000030403"/>
    </source>
</evidence>
<evidence type="ECO:0000256" key="2">
    <source>
        <dbReference type="SAM" id="Phobius"/>
    </source>
</evidence>
<feature type="compositionally biased region" description="Basic and acidic residues" evidence="1">
    <location>
        <begin position="128"/>
        <end position="137"/>
    </location>
</feature>
<dbReference type="EMBL" id="AVPF01000093">
    <property type="protein sequence ID" value="KGX83625.1"/>
    <property type="molecule type" value="Genomic_DNA"/>
</dbReference>
<keyword evidence="2" id="KW-0472">Membrane</keyword>
<proteinExistence type="predicted"/>
<organism evidence="3 4">
    <name type="scientific">Pontibacillus marinus BH030004 = DSM 16465</name>
    <dbReference type="NCBI Taxonomy" id="1385511"/>
    <lineage>
        <taxon>Bacteria</taxon>
        <taxon>Bacillati</taxon>
        <taxon>Bacillota</taxon>
        <taxon>Bacilli</taxon>
        <taxon>Bacillales</taxon>
        <taxon>Bacillaceae</taxon>
        <taxon>Pontibacillus</taxon>
    </lineage>
</organism>
<feature type="region of interest" description="Disordered" evidence="1">
    <location>
        <begin position="96"/>
        <end position="147"/>
    </location>
</feature>
<reference evidence="3 4" key="1">
    <citation type="submission" date="2013-08" db="EMBL/GenBank/DDBJ databases">
        <authorList>
            <person name="Huang J."/>
            <person name="Wang G."/>
        </authorList>
    </citation>
    <scope>NUCLEOTIDE SEQUENCE [LARGE SCALE GENOMIC DNA]</scope>
    <source>
        <strain evidence="3 4">BH030004</strain>
    </source>
</reference>